<sequence>MKKTIAIVFAALSVATFGCNKSKTDTANPDEAKTETPAETPAEGEKTAEGEEKPAEGTPAEGGDAAAPTP</sequence>
<evidence type="ECO:0000256" key="1">
    <source>
        <dbReference type="SAM" id="MobiDB-lite"/>
    </source>
</evidence>
<evidence type="ECO:0008006" key="4">
    <source>
        <dbReference type="Google" id="ProtNLM"/>
    </source>
</evidence>
<accession>A0A1I1YQ57</accession>
<keyword evidence="3" id="KW-1185">Reference proteome</keyword>
<evidence type="ECO:0000313" key="2">
    <source>
        <dbReference type="EMBL" id="SFE20080.1"/>
    </source>
</evidence>
<dbReference type="PROSITE" id="PS51257">
    <property type="entry name" value="PROKAR_LIPOPROTEIN"/>
    <property type="match status" value="1"/>
</dbReference>
<dbReference type="Proteomes" id="UP000199400">
    <property type="component" value="Unassembled WGS sequence"/>
</dbReference>
<gene>
    <name evidence="2" type="ORF">SAMN02745121_03362</name>
</gene>
<organism evidence="2 3">
    <name type="scientific">Nannocystis exedens</name>
    <dbReference type="NCBI Taxonomy" id="54"/>
    <lineage>
        <taxon>Bacteria</taxon>
        <taxon>Pseudomonadati</taxon>
        <taxon>Myxococcota</taxon>
        <taxon>Polyangia</taxon>
        <taxon>Nannocystales</taxon>
        <taxon>Nannocystaceae</taxon>
        <taxon>Nannocystis</taxon>
    </lineage>
</organism>
<reference evidence="3" key="1">
    <citation type="submission" date="2016-10" db="EMBL/GenBank/DDBJ databases">
        <authorList>
            <person name="Varghese N."/>
            <person name="Submissions S."/>
        </authorList>
    </citation>
    <scope>NUCLEOTIDE SEQUENCE [LARGE SCALE GENOMIC DNA]</scope>
    <source>
        <strain evidence="3">ATCC 25963</strain>
    </source>
</reference>
<dbReference type="STRING" id="54.SAMN02745121_03362"/>
<dbReference type="AlphaFoldDB" id="A0A1I1YQ57"/>
<evidence type="ECO:0000313" key="3">
    <source>
        <dbReference type="Proteomes" id="UP000199400"/>
    </source>
</evidence>
<protein>
    <recommendedName>
        <fullName evidence="4">Lipoprotein</fullName>
    </recommendedName>
</protein>
<dbReference type="EMBL" id="FOMX01000010">
    <property type="protein sequence ID" value="SFE20080.1"/>
    <property type="molecule type" value="Genomic_DNA"/>
</dbReference>
<proteinExistence type="predicted"/>
<feature type="region of interest" description="Disordered" evidence="1">
    <location>
        <begin position="18"/>
        <end position="70"/>
    </location>
</feature>
<feature type="compositionally biased region" description="Basic and acidic residues" evidence="1">
    <location>
        <begin position="43"/>
        <end position="55"/>
    </location>
</feature>
<dbReference type="RefSeq" id="WP_170135776.1">
    <property type="nucleotide sequence ID" value="NZ_FOMX01000010.1"/>
</dbReference>
<name>A0A1I1YQ57_9BACT</name>